<proteinExistence type="predicted"/>
<dbReference type="WBParaSite" id="ACRNAN_scaffold831.g32054.t1">
    <property type="protein sequence ID" value="ACRNAN_scaffold831.g32054.t1"/>
    <property type="gene ID" value="ACRNAN_scaffold831.g32054"/>
</dbReference>
<feature type="region of interest" description="Disordered" evidence="1">
    <location>
        <begin position="12"/>
        <end position="46"/>
    </location>
</feature>
<keyword evidence="2" id="KW-1185">Reference proteome</keyword>
<accession>A0A914EI96</accession>
<name>A0A914EI96_9BILA</name>
<sequence length="94" mass="11052">MFFIVMDCYPASKGSHKKHHQHHKHKHQHQEHERSKNEKLSSDPLIRFGRSVPNANQMIGITEMGMSQNLETLRKLLVLRQLNILAVNKFEDVR</sequence>
<evidence type="ECO:0000313" key="2">
    <source>
        <dbReference type="Proteomes" id="UP000887540"/>
    </source>
</evidence>
<organism evidence="2 3">
    <name type="scientific">Acrobeloides nanus</name>
    <dbReference type="NCBI Taxonomy" id="290746"/>
    <lineage>
        <taxon>Eukaryota</taxon>
        <taxon>Metazoa</taxon>
        <taxon>Ecdysozoa</taxon>
        <taxon>Nematoda</taxon>
        <taxon>Chromadorea</taxon>
        <taxon>Rhabditida</taxon>
        <taxon>Tylenchina</taxon>
        <taxon>Cephalobomorpha</taxon>
        <taxon>Cephaloboidea</taxon>
        <taxon>Cephalobidae</taxon>
        <taxon>Acrobeloides</taxon>
    </lineage>
</organism>
<protein>
    <submittedName>
        <fullName evidence="3">Uncharacterized protein</fullName>
    </submittedName>
</protein>
<dbReference type="Proteomes" id="UP000887540">
    <property type="component" value="Unplaced"/>
</dbReference>
<dbReference type="AlphaFoldDB" id="A0A914EI96"/>
<feature type="compositionally biased region" description="Basic and acidic residues" evidence="1">
    <location>
        <begin position="30"/>
        <end position="41"/>
    </location>
</feature>
<reference evidence="3" key="1">
    <citation type="submission" date="2022-11" db="UniProtKB">
        <authorList>
            <consortium name="WormBaseParasite"/>
        </authorList>
    </citation>
    <scope>IDENTIFICATION</scope>
</reference>
<evidence type="ECO:0000313" key="3">
    <source>
        <dbReference type="WBParaSite" id="ACRNAN_scaffold831.g32054.t1"/>
    </source>
</evidence>
<evidence type="ECO:0000256" key="1">
    <source>
        <dbReference type="SAM" id="MobiDB-lite"/>
    </source>
</evidence>
<feature type="compositionally biased region" description="Basic residues" evidence="1">
    <location>
        <begin position="14"/>
        <end position="29"/>
    </location>
</feature>